<dbReference type="GO" id="GO:0005886">
    <property type="term" value="C:plasma membrane"/>
    <property type="evidence" value="ECO:0007669"/>
    <property type="project" value="UniProtKB-SubCell"/>
</dbReference>
<evidence type="ECO:0000256" key="2">
    <source>
        <dbReference type="ARBA" id="ARBA00009025"/>
    </source>
</evidence>
<feature type="domain" description="NADH:quinone oxidoreductase/Mrp antiporter transmembrane" evidence="8">
    <location>
        <begin position="147"/>
        <end position="420"/>
    </location>
</feature>
<feature type="transmembrane region" description="Helical" evidence="7">
    <location>
        <begin position="285"/>
        <end position="306"/>
    </location>
</feature>
<feature type="transmembrane region" description="Helical" evidence="7">
    <location>
        <begin position="128"/>
        <end position="147"/>
    </location>
</feature>
<feature type="transmembrane region" description="Helical" evidence="7">
    <location>
        <begin position="224"/>
        <end position="246"/>
    </location>
</feature>
<evidence type="ECO:0000256" key="6">
    <source>
        <dbReference type="ARBA" id="ARBA00023136"/>
    </source>
</evidence>
<feature type="transmembrane region" description="Helical" evidence="7">
    <location>
        <begin position="183"/>
        <end position="204"/>
    </location>
</feature>
<dbReference type="PRINTS" id="PR01437">
    <property type="entry name" value="NUOXDRDTASE4"/>
</dbReference>
<sequence>MSLLLLQSVFLPIILAPLVYYVGLKMGKNVGWLAFVIMLYSTGLVLYSGMDNNGSLFTNTRLETYSWNPIGEFGLHLDGLSFPFAAIIMILSTTLAVYSMPYMEHRVREEFHENKKKFSVDALNRKMALYYSLYVIYAAGMLGTVLATNLIQFYIFFELMLIPSFFLISEFGYGERAKISVMYFLWTHVGAVSLLAGILTVGYFGGSFNFVEIAESGLPNSIRIWVAIAISFGLLMKLAAAGLHVWLPYAHAESPTPISALLSPAMIGIGAYAFLRIFVFILPSIYQSIVMVITLWGLLTMIYGGLMAYSQDDLKRLLAYSSVSQMGYIIFGMGSLYYLGVTGSVFHYVSHGTGKALLFMAAGSIIMQTGGIRSIKKLGGLGSKLPITGIAAMIGFLAIVGVPPTNGFQSEWMIFAGAFGGALESGSTSKLIIAALALAGTPITAGYALLTMRKVFFGALPKDFENLKDPSPLMTIPLLFLCALTLLIGVFPSVITDSLIPLLQSTFGAMS</sequence>
<comment type="subcellular location">
    <subcellularLocation>
        <location evidence="1">Cell membrane</location>
        <topology evidence="1">Multi-pass membrane protein</topology>
    </subcellularLocation>
</comment>
<dbReference type="Pfam" id="PF00662">
    <property type="entry name" value="Proton_antipo_N"/>
    <property type="match status" value="1"/>
</dbReference>
<dbReference type="GO" id="GO:0008137">
    <property type="term" value="F:NADH dehydrogenase (ubiquinone) activity"/>
    <property type="evidence" value="ECO:0007669"/>
    <property type="project" value="InterPro"/>
</dbReference>
<dbReference type="InterPro" id="IPR010227">
    <property type="entry name" value="NADH_Q_OxRdtase_chainM/4"/>
</dbReference>
<feature type="transmembrane region" description="Helical" evidence="7">
    <location>
        <begin position="473"/>
        <end position="495"/>
    </location>
</feature>
<evidence type="ECO:0000256" key="3">
    <source>
        <dbReference type="ARBA" id="ARBA00022475"/>
    </source>
</evidence>
<evidence type="ECO:0000259" key="8">
    <source>
        <dbReference type="Pfam" id="PF00361"/>
    </source>
</evidence>
<dbReference type="Pfam" id="PF00361">
    <property type="entry name" value="Proton_antipo_M"/>
    <property type="match status" value="1"/>
</dbReference>
<feature type="transmembrane region" description="Helical" evidence="7">
    <location>
        <begin position="80"/>
        <end position="98"/>
    </location>
</feature>
<name>A0A075FRM8_9ARCH</name>
<accession>A0A075FRM8</accession>
<feature type="transmembrane region" description="Helical" evidence="7">
    <location>
        <begin position="385"/>
        <end position="403"/>
    </location>
</feature>
<feature type="transmembrane region" description="Helical" evidence="7">
    <location>
        <begin position="6"/>
        <end position="23"/>
    </location>
</feature>
<keyword evidence="6 7" id="KW-0472">Membrane</keyword>
<dbReference type="PANTHER" id="PTHR42703:SF1">
    <property type="entry name" value="NA(+)_H(+) ANTIPORTER SUBUNIT D1"/>
    <property type="match status" value="1"/>
</dbReference>
<keyword evidence="5 7" id="KW-1133">Transmembrane helix</keyword>
<dbReference type="NCBIfam" id="TIGR01972">
    <property type="entry name" value="NDH_I_M"/>
    <property type="match status" value="1"/>
</dbReference>
<evidence type="ECO:0000256" key="1">
    <source>
        <dbReference type="ARBA" id="ARBA00004651"/>
    </source>
</evidence>
<dbReference type="InterPro" id="IPR003918">
    <property type="entry name" value="NADH_UbQ_OxRdtase"/>
</dbReference>
<dbReference type="PANTHER" id="PTHR42703">
    <property type="entry name" value="NADH DEHYDROGENASE"/>
    <property type="match status" value="1"/>
</dbReference>
<dbReference type="GO" id="GO:0042773">
    <property type="term" value="P:ATP synthesis coupled electron transport"/>
    <property type="evidence" value="ECO:0007669"/>
    <property type="project" value="InterPro"/>
</dbReference>
<keyword evidence="4 7" id="KW-0812">Transmembrane</keyword>
<gene>
    <name evidence="10" type="primary">nuoM</name>
</gene>
<feature type="transmembrane region" description="Helical" evidence="7">
    <location>
        <begin position="431"/>
        <end position="452"/>
    </location>
</feature>
<dbReference type="GO" id="GO:0016491">
    <property type="term" value="F:oxidoreductase activity"/>
    <property type="evidence" value="ECO:0007669"/>
    <property type="project" value="UniProtKB-KW"/>
</dbReference>
<proteinExistence type="inferred from homology"/>
<dbReference type="AlphaFoldDB" id="A0A075FRM8"/>
<dbReference type="InterPro" id="IPR001516">
    <property type="entry name" value="Proton_antipo_N"/>
</dbReference>
<protein>
    <submittedName>
        <fullName evidence="10">NADH-quinone oxidoreductase subunit M (NuoM)</fullName>
        <ecNumber evidence="10">1.6.5.3</ecNumber>
    </submittedName>
</protein>
<dbReference type="InterPro" id="IPR001750">
    <property type="entry name" value="ND/Mrp_TM"/>
</dbReference>
<dbReference type="InterPro" id="IPR050586">
    <property type="entry name" value="CPA3_Na-H_Antiporter_D"/>
</dbReference>
<feature type="domain" description="NADH-Ubiquinone oxidoreductase (complex I) chain 5 N-terminal" evidence="9">
    <location>
        <begin position="72"/>
        <end position="106"/>
    </location>
</feature>
<dbReference type="EC" id="1.6.5.3" evidence="10"/>
<feature type="transmembrane region" description="Helical" evidence="7">
    <location>
        <begin position="30"/>
        <end position="50"/>
    </location>
</feature>
<feature type="transmembrane region" description="Helical" evidence="7">
    <location>
        <begin position="356"/>
        <end position="373"/>
    </location>
</feature>
<evidence type="ECO:0000256" key="4">
    <source>
        <dbReference type="ARBA" id="ARBA00022692"/>
    </source>
</evidence>
<evidence type="ECO:0000256" key="7">
    <source>
        <dbReference type="SAM" id="Phobius"/>
    </source>
</evidence>
<feature type="transmembrane region" description="Helical" evidence="7">
    <location>
        <begin position="327"/>
        <end position="350"/>
    </location>
</feature>
<keyword evidence="10" id="KW-0560">Oxidoreductase</keyword>
<organism evidence="10">
    <name type="scientific">uncultured marine thaumarchaeote AD1000_41_C07</name>
    <dbReference type="NCBI Taxonomy" id="1455916"/>
    <lineage>
        <taxon>Archaea</taxon>
        <taxon>Nitrososphaerota</taxon>
        <taxon>environmental samples</taxon>
    </lineage>
</organism>
<evidence type="ECO:0000259" key="9">
    <source>
        <dbReference type="Pfam" id="PF00662"/>
    </source>
</evidence>
<evidence type="ECO:0000256" key="5">
    <source>
        <dbReference type="ARBA" id="ARBA00022989"/>
    </source>
</evidence>
<dbReference type="EMBL" id="KF900407">
    <property type="protein sequence ID" value="AIE93914.1"/>
    <property type="molecule type" value="Genomic_DNA"/>
</dbReference>
<feature type="transmembrane region" description="Helical" evidence="7">
    <location>
        <begin position="258"/>
        <end position="279"/>
    </location>
</feature>
<reference evidence="10" key="1">
    <citation type="journal article" date="2014" name="Genome Biol. Evol.">
        <title>Pangenome evidence for extensive interdomain horizontal transfer affecting lineage core and shell genes in uncultured planktonic thaumarchaeota and euryarchaeota.</title>
        <authorList>
            <person name="Deschamps P."/>
            <person name="Zivanovic Y."/>
            <person name="Moreira D."/>
            <person name="Rodriguez-Valera F."/>
            <person name="Lopez-Garcia P."/>
        </authorList>
    </citation>
    <scope>NUCLEOTIDE SEQUENCE</scope>
</reference>
<evidence type="ECO:0000313" key="10">
    <source>
        <dbReference type="EMBL" id="AIE93914.1"/>
    </source>
</evidence>
<comment type="similarity">
    <text evidence="2">Belongs to the complex I subunit 4 family.</text>
</comment>
<keyword evidence="3" id="KW-1003">Cell membrane</keyword>